<evidence type="ECO:0008006" key="2">
    <source>
        <dbReference type="Google" id="ProtNLM"/>
    </source>
</evidence>
<evidence type="ECO:0000313" key="1">
    <source>
        <dbReference type="EMBL" id="XAG22738.1"/>
    </source>
</evidence>
<dbReference type="EMBL" id="CP095339">
    <property type="protein sequence ID" value="XAG22738.1"/>
    <property type="molecule type" value="Genomic_DNA"/>
</dbReference>
<accession>A0AAU6SRY2</accession>
<reference evidence="1" key="1">
    <citation type="submission" date="2022-03" db="EMBL/GenBank/DDBJ databases">
        <title>Sea Food Isolates.</title>
        <authorList>
            <person name="Li c."/>
        </authorList>
    </citation>
    <scope>NUCLEOTIDE SEQUENCE</scope>
    <source>
        <strain evidence="1">19PA01SH03</strain>
    </source>
</reference>
<sequence length="171" mass="19684">MYDIKDLVKKEAELKASFHKHFVSFFDSFDYSDISDKEVRVVDMNSHEDISELIYGAGLYVIFTDYQSDRNPCSLSVDGLKAIYRGHGVRVKKRVESHLFNSEYNKNRNGTNYTVCMKLNGQNGIDINEQPFRNYRWKVITHSMSGSSKTIREQAEQGFDSVYSRPLGSNA</sequence>
<protein>
    <recommendedName>
        <fullName evidence="2">GIY-YIG domain-containing protein</fullName>
    </recommendedName>
</protein>
<proteinExistence type="predicted"/>
<dbReference type="AlphaFoldDB" id="A0AAU6SRY2"/>
<gene>
    <name evidence="1" type="ORF">MRN70_16185</name>
</gene>
<organism evidence="1">
    <name type="scientific">bacterium 19PA01SH03</name>
    <dbReference type="NCBI Taxonomy" id="2920705"/>
    <lineage>
        <taxon>Bacteria</taxon>
    </lineage>
</organism>
<name>A0AAU6SRY2_UNCXX</name>